<dbReference type="InterPro" id="IPR000045">
    <property type="entry name" value="Prepilin_IV_endopep_pep"/>
</dbReference>
<reference evidence="4 5" key="1">
    <citation type="submission" date="2018-06" db="EMBL/GenBank/DDBJ databases">
        <title>Paenibacillus montanisoli sp. nov., isolated from mountain area soil.</title>
        <authorList>
            <person name="Wu M."/>
        </authorList>
    </citation>
    <scope>NUCLEOTIDE SEQUENCE [LARGE SCALE GENOMIC DNA]</scope>
    <source>
        <strain evidence="4 5">RA17</strain>
    </source>
</reference>
<keyword evidence="2" id="KW-1133">Transmembrane helix</keyword>
<comment type="similarity">
    <text evidence="1">Belongs to the peptidase A24 family.</text>
</comment>
<evidence type="ECO:0000313" key="4">
    <source>
        <dbReference type="EMBL" id="RAP73725.1"/>
    </source>
</evidence>
<dbReference type="GO" id="GO:0004190">
    <property type="term" value="F:aspartic-type endopeptidase activity"/>
    <property type="evidence" value="ECO:0007669"/>
    <property type="project" value="InterPro"/>
</dbReference>
<dbReference type="GO" id="GO:0006465">
    <property type="term" value="P:signal peptide processing"/>
    <property type="evidence" value="ECO:0007669"/>
    <property type="project" value="TreeGrafter"/>
</dbReference>
<feature type="transmembrane region" description="Helical" evidence="2">
    <location>
        <begin position="29"/>
        <end position="46"/>
    </location>
</feature>
<dbReference type="EMBL" id="QLUW01000006">
    <property type="protein sequence ID" value="RAP73725.1"/>
    <property type="molecule type" value="Genomic_DNA"/>
</dbReference>
<dbReference type="OrthoDB" id="5508079at2"/>
<proteinExistence type="inferred from homology"/>
<feature type="transmembrane region" description="Helical" evidence="2">
    <location>
        <begin position="89"/>
        <end position="113"/>
    </location>
</feature>
<keyword evidence="2" id="KW-0472">Membrane</keyword>
<organism evidence="4 5">
    <name type="scientific">Paenibacillus montanisoli</name>
    <dbReference type="NCBI Taxonomy" id="2081970"/>
    <lineage>
        <taxon>Bacteria</taxon>
        <taxon>Bacillati</taxon>
        <taxon>Bacillota</taxon>
        <taxon>Bacilli</taxon>
        <taxon>Bacillales</taxon>
        <taxon>Paenibacillaceae</taxon>
        <taxon>Paenibacillus</taxon>
    </lineage>
</organism>
<evidence type="ECO:0000256" key="1">
    <source>
        <dbReference type="ARBA" id="ARBA00005801"/>
    </source>
</evidence>
<dbReference type="Gene3D" id="1.20.120.1220">
    <property type="match status" value="1"/>
</dbReference>
<dbReference type="Pfam" id="PF01478">
    <property type="entry name" value="Peptidase_A24"/>
    <property type="match status" value="1"/>
</dbReference>
<dbReference type="GO" id="GO:0005886">
    <property type="term" value="C:plasma membrane"/>
    <property type="evidence" value="ECO:0007669"/>
    <property type="project" value="TreeGrafter"/>
</dbReference>
<protein>
    <recommendedName>
        <fullName evidence="3">Prepilin type IV endopeptidase peptidase domain-containing protein</fullName>
    </recommendedName>
</protein>
<accession>A0A328TYK8</accession>
<sequence>MMVNAVLLAVLTICLVTDLKNRKIYNKVLFPALILAVILHLYFDGLAGLRHSLLGFTLGLGILIIPYFLGGMGAGDVKLLAVIGALKGAAFVAATSIYMALFGGVMALAIVLFKKGLRERLQFVWYVLICLKLRVKPQIRGYWTEGAYPYGVAIAGGTAVCLGLKGWGLG</sequence>
<keyword evidence="2" id="KW-0812">Transmembrane</keyword>
<feature type="domain" description="Prepilin type IV endopeptidase peptidase" evidence="3">
    <location>
        <begin position="6"/>
        <end position="108"/>
    </location>
</feature>
<dbReference type="InterPro" id="IPR050882">
    <property type="entry name" value="Prepilin_peptidase/N-MTase"/>
</dbReference>
<feature type="transmembrane region" description="Helical" evidence="2">
    <location>
        <begin position="53"/>
        <end position="69"/>
    </location>
</feature>
<dbReference type="Proteomes" id="UP000249260">
    <property type="component" value="Unassembled WGS sequence"/>
</dbReference>
<name>A0A328TYK8_9BACL</name>
<gene>
    <name evidence="4" type="ORF">DL346_26030</name>
</gene>
<evidence type="ECO:0000313" key="5">
    <source>
        <dbReference type="Proteomes" id="UP000249260"/>
    </source>
</evidence>
<evidence type="ECO:0000256" key="2">
    <source>
        <dbReference type="SAM" id="Phobius"/>
    </source>
</evidence>
<evidence type="ECO:0000259" key="3">
    <source>
        <dbReference type="Pfam" id="PF01478"/>
    </source>
</evidence>
<keyword evidence="5" id="KW-1185">Reference proteome</keyword>
<dbReference type="PANTHER" id="PTHR30487:SF0">
    <property type="entry name" value="PREPILIN LEADER PEPTIDASE_N-METHYLTRANSFERASE-RELATED"/>
    <property type="match status" value="1"/>
</dbReference>
<comment type="caution">
    <text evidence="4">The sequence shown here is derived from an EMBL/GenBank/DDBJ whole genome shotgun (WGS) entry which is preliminary data.</text>
</comment>
<dbReference type="AlphaFoldDB" id="A0A328TYK8"/>
<dbReference type="PANTHER" id="PTHR30487">
    <property type="entry name" value="TYPE 4 PREPILIN-LIKE PROTEINS LEADER PEPTIDE-PROCESSING ENZYME"/>
    <property type="match status" value="1"/>
</dbReference>